<evidence type="ECO:0000313" key="2">
    <source>
        <dbReference type="Proteomes" id="UP000002361"/>
    </source>
</evidence>
<accession>D5AQV4</accession>
<dbReference type="STRING" id="272942.RCAP_rcc00997"/>
<dbReference type="HOGENOM" id="CLU_2791215_0_0_5"/>
<reference key="1">
    <citation type="submission" date="2008-12" db="EMBL/GenBank/DDBJ databases">
        <title>Complete genome sequence of Rhodobacter capsulatus SB1003.</title>
        <authorList>
            <person name="Strnad H."/>
            <person name="Lapidus A."/>
            <person name="Vlcek C."/>
            <person name="Ulbrich P."/>
            <person name="Paces J."/>
            <person name="Maltsev N."/>
            <person name="Kumar V."/>
            <person name="Kogan Y."/>
            <person name="Milgram A."/>
            <person name="Rebrekov D."/>
            <person name="Mazur M."/>
            <person name="Cox R."/>
            <person name="Kyrpides N."/>
            <person name="Kolar M."/>
            <person name="Sachova J."/>
            <person name="Ridl J."/>
            <person name="Ivanova N."/>
            <person name="Kapatral V."/>
            <person name="Los T."/>
            <person name="Lykidis A."/>
            <person name="Mikhailova N."/>
            <person name="Reznik G."/>
            <person name="Vasieva O."/>
            <person name="Fonstein M."/>
            <person name="Paces V."/>
            <person name="Haselkorn R."/>
        </authorList>
    </citation>
    <scope>NUCLEOTIDE SEQUENCE</scope>
    <source>
        <strain>SB1003</strain>
    </source>
</reference>
<dbReference type="AlphaFoldDB" id="D5AQV4"/>
<evidence type="ECO:0000313" key="1">
    <source>
        <dbReference type="EMBL" id="ADE84760.1"/>
    </source>
</evidence>
<reference evidence="1 2" key="2">
    <citation type="journal article" date="2010" name="J. Bacteriol.">
        <title>Complete genome sequence of the photosynthetic purple nonsulfur bacterium Rhodobacter capsulatus SB 1003.</title>
        <authorList>
            <person name="Strnad H."/>
            <person name="Lapidus A."/>
            <person name="Paces J."/>
            <person name="Ulbrich P."/>
            <person name="Vlcek C."/>
            <person name="Paces V."/>
            <person name="Haselkorn R."/>
        </authorList>
    </citation>
    <scope>NUCLEOTIDE SEQUENCE [LARGE SCALE GENOMIC DNA]</scope>
    <source>
        <strain evidence="2">ATCC BAA-309 / NBRC 16581 / SB1003</strain>
    </source>
</reference>
<dbReference type="KEGG" id="rcp:RCAP_rcc00997"/>
<gene>
    <name evidence="1" type="ordered locus">RCAP_rcc00997</name>
</gene>
<proteinExistence type="predicted"/>
<protein>
    <submittedName>
        <fullName evidence="1">Uncharacterized protein</fullName>
    </submittedName>
</protein>
<keyword evidence="2" id="KW-1185">Reference proteome</keyword>
<dbReference type="EMBL" id="CP001312">
    <property type="protein sequence ID" value="ADE84760.1"/>
    <property type="molecule type" value="Genomic_DNA"/>
</dbReference>
<organism evidence="1 2">
    <name type="scientific">Rhodobacter capsulatus (strain ATCC BAA-309 / NBRC 16581 / SB1003)</name>
    <dbReference type="NCBI Taxonomy" id="272942"/>
    <lineage>
        <taxon>Bacteria</taxon>
        <taxon>Pseudomonadati</taxon>
        <taxon>Pseudomonadota</taxon>
        <taxon>Alphaproteobacteria</taxon>
        <taxon>Rhodobacterales</taxon>
        <taxon>Rhodobacter group</taxon>
        <taxon>Rhodobacter</taxon>
    </lineage>
</organism>
<sequence>MLEAVIVGLDGAPDESLLNVFQGYGGSVRFSSGTYTARLCRITASCTEGDRAAVKAWLRKAKEIDRHH</sequence>
<name>D5AQV4_RHOCB</name>
<dbReference type="Proteomes" id="UP000002361">
    <property type="component" value="Chromosome"/>
</dbReference>